<keyword evidence="2" id="KW-1185">Reference proteome</keyword>
<reference evidence="1 2" key="1">
    <citation type="submission" date="2020-06" db="EMBL/GenBank/DDBJ databases">
        <title>Transcriptomic and genomic resources for Thalictrum thalictroides and T. hernandezii: Facilitating candidate gene discovery in an emerging model plant lineage.</title>
        <authorList>
            <person name="Arias T."/>
            <person name="Riano-Pachon D.M."/>
            <person name="Di Stilio V.S."/>
        </authorList>
    </citation>
    <scope>NUCLEOTIDE SEQUENCE [LARGE SCALE GENOMIC DNA]</scope>
    <source>
        <strain evidence="2">cv. WT478/WT964</strain>
        <tissue evidence="1">Leaves</tissue>
    </source>
</reference>
<comment type="caution">
    <text evidence="1">The sequence shown here is derived from an EMBL/GenBank/DDBJ whole genome shotgun (WGS) entry which is preliminary data.</text>
</comment>
<dbReference type="OrthoDB" id="1752183at2759"/>
<organism evidence="1 2">
    <name type="scientific">Thalictrum thalictroides</name>
    <name type="common">Rue-anemone</name>
    <name type="synonym">Anemone thalictroides</name>
    <dbReference type="NCBI Taxonomy" id="46969"/>
    <lineage>
        <taxon>Eukaryota</taxon>
        <taxon>Viridiplantae</taxon>
        <taxon>Streptophyta</taxon>
        <taxon>Embryophyta</taxon>
        <taxon>Tracheophyta</taxon>
        <taxon>Spermatophyta</taxon>
        <taxon>Magnoliopsida</taxon>
        <taxon>Ranunculales</taxon>
        <taxon>Ranunculaceae</taxon>
        <taxon>Thalictroideae</taxon>
        <taxon>Thalictrum</taxon>
    </lineage>
</organism>
<sequence length="115" mass="12408">MVFHSMDCNTFTMTLNTSGASLGNLGQTASSDFIPTATTFLAEAVALRLGLMMAIKVGVMREVNQVVDVLAKYAVRSSSFWFWDSGPPDIIKPMLAANLMGKTTPRCIKSVISTI</sequence>
<accession>A0A7J6V227</accession>
<evidence type="ECO:0000313" key="1">
    <source>
        <dbReference type="EMBL" id="KAF5178903.1"/>
    </source>
</evidence>
<evidence type="ECO:0000313" key="2">
    <source>
        <dbReference type="Proteomes" id="UP000554482"/>
    </source>
</evidence>
<protein>
    <submittedName>
        <fullName evidence="1">Uncharacterized protein</fullName>
    </submittedName>
</protein>
<proteinExistence type="predicted"/>
<gene>
    <name evidence="1" type="ORF">FRX31_031509</name>
</gene>
<name>A0A7J6V227_THATH</name>
<dbReference type="AlphaFoldDB" id="A0A7J6V227"/>
<dbReference type="Proteomes" id="UP000554482">
    <property type="component" value="Unassembled WGS sequence"/>
</dbReference>
<dbReference type="EMBL" id="JABWDY010039437">
    <property type="protein sequence ID" value="KAF5178903.1"/>
    <property type="molecule type" value="Genomic_DNA"/>
</dbReference>